<evidence type="ECO:0000256" key="3">
    <source>
        <dbReference type="ARBA" id="ARBA00022679"/>
    </source>
</evidence>
<protein>
    <recommendedName>
        <fullName evidence="2">DNA-directed DNA polymerase</fullName>
        <ecNumber evidence="2">2.7.7.7</ecNumber>
    </recommendedName>
</protein>
<keyword evidence="5" id="KW-0235">DNA replication</keyword>
<dbReference type="SMART" id="SM00482">
    <property type="entry name" value="POLAc"/>
    <property type="match status" value="1"/>
</dbReference>
<dbReference type="PANTHER" id="PTHR10133">
    <property type="entry name" value="DNA POLYMERASE I"/>
    <property type="match status" value="1"/>
</dbReference>
<dbReference type="FunFam" id="1.10.150.20:FF:000003">
    <property type="entry name" value="DNA polymerase I"/>
    <property type="match status" value="1"/>
</dbReference>
<dbReference type="Gene3D" id="1.10.150.20">
    <property type="entry name" value="5' to 3' exonuclease, C-terminal subdomain"/>
    <property type="match status" value="2"/>
</dbReference>
<dbReference type="InterPro" id="IPR001098">
    <property type="entry name" value="DNA-dir_DNA_pol_A_palm_dom"/>
</dbReference>
<dbReference type="CDD" id="cd08637">
    <property type="entry name" value="DNA_pol_A_pol_I_C"/>
    <property type="match status" value="1"/>
</dbReference>
<dbReference type="InterPro" id="IPR043502">
    <property type="entry name" value="DNA/RNA_pol_sf"/>
</dbReference>
<dbReference type="GO" id="GO:0006302">
    <property type="term" value="P:double-strand break repair"/>
    <property type="evidence" value="ECO:0007669"/>
    <property type="project" value="TreeGrafter"/>
</dbReference>
<dbReference type="Gene3D" id="1.20.1060.10">
    <property type="entry name" value="Taq DNA Polymerase, Chain T, domain 4"/>
    <property type="match status" value="1"/>
</dbReference>
<dbReference type="SMART" id="SM00279">
    <property type="entry name" value="HhH2"/>
    <property type="match status" value="1"/>
</dbReference>
<dbReference type="InterPro" id="IPR029060">
    <property type="entry name" value="PIN-like_dom_sf"/>
</dbReference>
<dbReference type="InterPro" id="IPR008918">
    <property type="entry name" value="HhH2"/>
</dbReference>
<dbReference type="PRINTS" id="PR00868">
    <property type="entry name" value="DNAPOLI"/>
</dbReference>
<dbReference type="InterPro" id="IPR036279">
    <property type="entry name" value="5-3_exonuclease_C_sf"/>
</dbReference>
<dbReference type="Proteomes" id="UP000215215">
    <property type="component" value="Unassembled WGS sequence"/>
</dbReference>
<keyword evidence="4" id="KW-0548">Nucleotidyltransferase</keyword>
<keyword evidence="8" id="KW-0238">DNA-binding</keyword>
<dbReference type="SMART" id="SM00475">
    <property type="entry name" value="53EXOc"/>
    <property type="match status" value="1"/>
</dbReference>
<dbReference type="GO" id="GO:0003677">
    <property type="term" value="F:DNA binding"/>
    <property type="evidence" value="ECO:0007669"/>
    <property type="project" value="UniProtKB-KW"/>
</dbReference>
<dbReference type="PANTHER" id="PTHR10133:SF27">
    <property type="entry name" value="DNA POLYMERASE NU"/>
    <property type="match status" value="1"/>
</dbReference>
<dbReference type="SUPFAM" id="SSF56672">
    <property type="entry name" value="DNA/RNA polymerases"/>
    <property type="match status" value="1"/>
</dbReference>
<dbReference type="CDD" id="cd06140">
    <property type="entry name" value="DNA_polA_I_Bacillus_like_exo"/>
    <property type="match status" value="1"/>
</dbReference>
<evidence type="ECO:0000256" key="4">
    <source>
        <dbReference type="ARBA" id="ARBA00022695"/>
    </source>
</evidence>
<feature type="domain" description="5'-3' exonuclease" evidence="11">
    <location>
        <begin position="1"/>
        <end position="258"/>
    </location>
</feature>
<dbReference type="SUPFAM" id="SSF53098">
    <property type="entry name" value="Ribonuclease H-like"/>
    <property type="match status" value="1"/>
</dbReference>
<evidence type="ECO:0000256" key="6">
    <source>
        <dbReference type="ARBA" id="ARBA00022763"/>
    </source>
</evidence>
<evidence type="ECO:0000313" key="13">
    <source>
        <dbReference type="EMBL" id="OYD15065.1"/>
    </source>
</evidence>
<dbReference type="GO" id="GO:0003887">
    <property type="term" value="F:DNA-directed DNA polymerase activity"/>
    <property type="evidence" value="ECO:0007669"/>
    <property type="project" value="UniProtKB-KW"/>
</dbReference>
<dbReference type="InterPro" id="IPR002298">
    <property type="entry name" value="DNA_polymerase_A"/>
</dbReference>
<comment type="caution">
    <text evidence="13">The sequence shown here is derived from an EMBL/GenBank/DDBJ whole genome shotgun (WGS) entry which is preliminary data.</text>
</comment>
<evidence type="ECO:0000256" key="1">
    <source>
        <dbReference type="ARBA" id="ARBA00007705"/>
    </source>
</evidence>
<dbReference type="InterPro" id="IPR012337">
    <property type="entry name" value="RNaseH-like_sf"/>
</dbReference>
<dbReference type="PROSITE" id="PS00447">
    <property type="entry name" value="DNA_POLYMERASE_A"/>
    <property type="match status" value="1"/>
</dbReference>
<evidence type="ECO:0000256" key="10">
    <source>
        <dbReference type="ARBA" id="ARBA00049244"/>
    </source>
</evidence>
<comment type="similarity">
    <text evidence="1">Belongs to the DNA polymerase type-A family.</text>
</comment>
<dbReference type="CDD" id="cd09859">
    <property type="entry name" value="PIN_53EXO"/>
    <property type="match status" value="1"/>
</dbReference>
<keyword evidence="9" id="KW-0234">DNA repair</keyword>
<dbReference type="Gene3D" id="3.40.50.1010">
    <property type="entry name" value="5'-nuclease"/>
    <property type="match status" value="1"/>
</dbReference>
<evidence type="ECO:0000256" key="7">
    <source>
        <dbReference type="ARBA" id="ARBA00022932"/>
    </source>
</evidence>
<dbReference type="SUPFAM" id="SSF47807">
    <property type="entry name" value="5' to 3' exonuclease, C-terminal subdomain"/>
    <property type="match status" value="1"/>
</dbReference>
<name>A0A235BU33_UNCW3</name>
<evidence type="ECO:0000256" key="2">
    <source>
        <dbReference type="ARBA" id="ARBA00012417"/>
    </source>
</evidence>
<dbReference type="FunFam" id="1.10.150.20:FF:000002">
    <property type="entry name" value="DNA polymerase I"/>
    <property type="match status" value="1"/>
</dbReference>
<dbReference type="Gene3D" id="3.30.420.10">
    <property type="entry name" value="Ribonuclease H-like superfamily/Ribonuclease H"/>
    <property type="match status" value="1"/>
</dbReference>
<dbReference type="EMBL" id="NOZQ01000145">
    <property type="protein sequence ID" value="OYD15065.1"/>
    <property type="molecule type" value="Genomic_DNA"/>
</dbReference>
<keyword evidence="3" id="KW-0808">Transferase</keyword>
<evidence type="ECO:0000313" key="14">
    <source>
        <dbReference type="Proteomes" id="UP000215215"/>
    </source>
</evidence>
<dbReference type="Pfam" id="PF01367">
    <property type="entry name" value="5_3_exonuc"/>
    <property type="match status" value="1"/>
</dbReference>
<dbReference type="GO" id="GO:0006261">
    <property type="term" value="P:DNA-templated DNA replication"/>
    <property type="evidence" value="ECO:0007669"/>
    <property type="project" value="InterPro"/>
</dbReference>
<dbReference type="InterPro" id="IPR002421">
    <property type="entry name" value="5-3_exonuclease"/>
</dbReference>
<dbReference type="InterPro" id="IPR036397">
    <property type="entry name" value="RNaseH_sf"/>
</dbReference>
<dbReference type="AlphaFoldDB" id="A0A235BU33"/>
<dbReference type="InterPro" id="IPR020045">
    <property type="entry name" value="DNA_polI_H3TH"/>
</dbReference>
<reference evidence="13 14" key="1">
    <citation type="submission" date="2017-07" db="EMBL/GenBank/DDBJ databases">
        <title>Recovery of genomes from metagenomes via a dereplication, aggregation, and scoring strategy.</title>
        <authorList>
            <person name="Sieber C.M."/>
            <person name="Probst A.J."/>
            <person name="Sharrar A."/>
            <person name="Thomas B.C."/>
            <person name="Hess M."/>
            <person name="Tringe S.G."/>
            <person name="Banfield J.F."/>
        </authorList>
    </citation>
    <scope>NUCLEOTIDE SEQUENCE [LARGE SCALE GENOMIC DNA]</scope>
    <source>
        <strain evidence="13">JGI_Cruoil_03_44_89</strain>
    </source>
</reference>
<dbReference type="FunFam" id="1.20.1060.10:FF:000001">
    <property type="entry name" value="DNA polymerase I"/>
    <property type="match status" value="1"/>
</dbReference>
<dbReference type="GO" id="GO:0008409">
    <property type="term" value="F:5'-3' exonuclease activity"/>
    <property type="evidence" value="ECO:0007669"/>
    <property type="project" value="InterPro"/>
</dbReference>
<accession>A0A235BU33</accession>
<gene>
    <name evidence="13" type="ORF">CH333_06640</name>
</gene>
<sequence>MRIYLIDGSSIAYRGYFAFIRNPLRNSRGENTSAVFAFANSIIKLLSEKKPDYIFVAFDSPAPTHRHEKFGEYKAQRPKTPEELRKQIPVIKQLLSLMGISHYEEPGLEADDIIGSLAKKASAGGLKVIIFSSDKDFLQLLDENVSILNPKDFKIYDKSSAKEWIGVIPERVVDFLALTGDAIDNIPGIKGIGPKTAAELLERFDSLDGIYTNIDSIKKERLRRLLVDGKENAYLSRQLATLEIQEKSPIEIESLKIGKPREEELLKLLTRLEFFSMVEKLGLSPKKRVKDVSLDELLGGELNEIGVTLLDGIMAVATGSNTAVSPLDNREKLREVIEHSSITATDVSKDLFKLSLSGVENTVFDVAIASYLLEPSLGSHSVSKASLKYLSRPFPQLTKNPTETELSGCASLRASTLLALYPVLKGELKKRELETIYYNVELPLSGVLARMEDRGVLVDIEFFREEGKRLKKELHSYEERIYKLAGVKFNINSPKQLSYILFERLGLPKVKRTKTGLSTNQEVLEKLLPHHKIVEFLLQYREIEKIRSTYIDAIPELVENGRVRTKWCQTTTSTGRLSSVRPNLQNIPPTVREGFIAPPGWVLLSSDYSQIELRIVASLSGDGNLKAAFEKNEDIHTRTASLVLGIHEKFVGKKERRMAKMINFGIIYGMGAYGLSRRLGIPVKDADLFINAYFRTYPGVKEWVEKTIREATEKGYTTTILGRKRYFESMKGADIRAAINAPVQGSAADMIKVAMINIDKALSNKKSGMILQVHDELVLEVKEDELMEVSNIVKREMEEAVTLDVPVVCDMKVGKNWEKMERLD</sequence>
<dbReference type="Pfam" id="PF00476">
    <property type="entry name" value="DNA_pol_A"/>
    <property type="match status" value="1"/>
</dbReference>
<dbReference type="InterPro" id="IPR020046">
    <property type="entry name" value="5-3_exonucl_a-hlix_arch_N"/>
</dbReference>
<evidence type="ECO:0000259" key="12">
    <source>
        <dbReference type="SMART" id="SM00482"/>
    </source>
</evidence>
<dbReference type="SUPFAM" id="SSF88723">
    <property type="entry name" value="PIN domain-like"/>
    <property type="match status" value="1"/>
</dbReference>
<evidence type="ECO:0000256" key="9">
    <source>
        <dbReference type="ARBA" id="ARBA00023204"/>
    </source>
</evidence>
<keyword evidence="6" id="KW-0227">DNA damage</keyword>
<dbReference type="Pfam" id="PF02739">
    <property type="entry name" value="5_3_exonuc_N"/>
    <property type="match status" value="1"/>
</dbReference>
<dbReference type="Gene3D" id="3.30.70.370">
    <property type="match status" value="1"/>
</dbReference>
<dbReference type="CDD" id="cd09898">
    <property type="entry name" value="H3TH_53EXO"/>
    <property type="match status" value="1"/>
</dbReference>
<comment type="catalytic activity">
    <reaction evidence="10">
        <text>DNA(n) + a 2'-deoxyribonucleoside 5'-triphosphate = DNA(n+1) + diphosphate</text>
        <dbReference type="Rhea" id="RHEA:22508"/>
        <dbReference type="Rhea" id="RHEA-COMP:17339"/>
        <dbReference type="Rhea" id="RHEA-COMP:17340"/>
        <dbReference type="ChEBI" id="CHEBI:33019"/>
        <dbReference type="ChEBI" id="CHEBI:61560"/>
        <dbReference type="ChEBI" id="CHEBI:173112"/>
        <dbReference type="EC" id="2.7.7.7"/>
    </reaction>
</comment>
<dbReference type="EC" id="2.7.7.7" evidence="2"/>
<evidence type="ECO:0000256" key="8">
    <source>
        <dbReference type="ARBA" id="ARBA00023125"/>
    </source>
</evidence>
<dbReference type="InterPro" id="IPR019760">
    <property type="entry name" value="DNA-dir_DNA_pol_A_CS"/>
</dbReference>
<evidence type="ECO:0000259" key="11">
    <source>
        <dbReference type="SMART" id="SM00475"/>
    </source>
</evidence>
<proteinExistence type="inferred from homology"/>
<organism evidence="13 14">
    <name type="scientific">candidate division WOR-3 bacterium JGI_Cruoil_03_44_89</name>
    <dbReference type="NCBI Taxonomy" id="1973748"/>
    <lineage>
        <taxon>Bacteria</taxon>
        <taxon>Bacteria division WOR-3</taxon>
    </lineage>
</organism>
<evidence type="ECO:0000256" key="5">
    <source>
        <dbReference type="ARBA" id="ARBA00022705"/>
    </source>
</evidence>
<keyword evidence="7" id="KW-0239">DNA-directed DNA polymerase</keyword>
<feature type="domain" description="DNA-directed DNA polymerase family A palm" evidence="12">
    <location>
        <begin position="590"/>
        <end position="785"/>
    </location>
</feature>